<dbReference type="AlphaFoldDB" id="A0A1A9UNJ2"/>
<proteinExistence type="predicted"/>
<evidence type="ECO:0000313" key="1">
    <source>
        <dbReference type="EnsemblMetazoa" id="GAUT010371-PA"/>
    </source>
</evidence>
<keyword evidence="2" id="KW-1185">Reference proteome</keyword>
<protein>
    <submittedName>
        <fullName evidence="1">Uncharacterized protein</fullName>
    </submittedName>
</protein>
<dbReference type="EnsemblMetazoa" id="GAUT010371-RA">
    <property type="protein sequence ID" value="GAUT010371-PA"/>
    <property type="gene ID" value="GAUT010371"/>
</dbReference>
<name>A0A1A9UNJ2_GLOAU</name>
<reference evidence="1" key="1">
    <citation type="submission" date="2020-05" db="UniProtKB">
        <authorList>
            <consortium name="EnsemblMetazoa"/>
        </authorList>
    </citation>
    <scope>IDENTIFICATION</scope>
    <source>
        <strain evidence="1">TTRI</strain>
    </source>
</reference>
<accession>A0A1A9UNJ2</accession>
<dbReference type="Proteomes" id="UP000078200">
    <property type="component" value="Unassembled WGS sequence"/>
</dbReference>
<sequence>MLTFMCVCVIRKNKNKLLNLHDKQKRGLNALGIILKYNTETIDYEDFERLQNTEEQIIKEQDSSSSGRGSTPSSFFINLYKKRVDDLSKELSKTFKMSARASSSTSLE</sequence>
<evidence type="ECO:0000313" key="2">
    <source>
        <dbReference type="Proteomes" id="UP000078200"/>
    </source>
</evidence>
<organism evidence="1 2">
    <name type="scientific">Glossina austeni</name>
    <name type="common">Savannah tsetse fly</name>
    <dbReference type="NCBI Taxonomy" id="7395"/>
    <lineage>
        <taxon>Eukaryota</taxon>
        <taxon>Metazoa</taxon>
        <taxon>Ecdysozoa</taxon>
        <taxon>Arthropoda</taxon>
        <taxon>Hexapoda</taxon>
        <taxon>Insecta</taxon>
        <taxon>Pterygota</taxon>
        <taxon>Neoptera</taxon>
        <taxon>Endopterygota</taxon>
        <taxon>Diptera</taxon>
        <taxon>Brachycera</taxon>
        <taxon>Muscomorpha</taxon>
        <taxon>Hippoboscoidea</taxon>
        <taxon>Glossinidae</taxon>
        <taxon>Glossina</taxon>
    </lineage>
</organism>
<dbReference type="VEuPathDB" id="VectorBase:GAUT010371"/>